<dbReference type="Pfam" id="PF00172">
    <property type="entry name" value="Zn_clus"/>
    <property type="match status" value="1"/>
</dbReference>
<dbReference type="InterPro" id="IPR001138">
    <property type="entry name" value="Zn2Cys6_DnaBD"/>
</dbReference>
<accession>A0A430M935</accession>
<organism evidence="9 10">
    <name type="scientific">Fusarium euwallaceae</name>
    <dbReference type="NCBI Taxonomy" id="1147111"/>
    <lineage>
        <taxon>Eukaryota</taxon>
        <taxon>Fungi</taxon>
        <taxon>Dikarya</taxon>
        <taxon>Ascomycota</taxon>
        <taxon>Pezizomycotina</taxon>
        <taxon>Sordariomycetes</taxon>
        <taxon>Hypocreomycetidae</taxon>
        <taxon>Hypocreales</taxon>
        <taxon>Nectriaceae</taxon>
        <taxon>Fusarium</taxon>
        <taxon>Fusarium solani species complex</taxon>
    </lineage>
</organism>
<dbReference type="PANTHER" id="PTHR46910:SF37">
    <property type="entry name" value="ZN(II)2CYS6 TRANSCRIPTION FACTOR (EUROFUNG)"/>
    <property type="match status" value="1"/>
</dbReference>
<evidence type="ECO:0000256" key="7">
    <source>
        <dbReference type="SAM" id="MobiDB-lite"/>
    </source>
</evidence>
<evidence type="ECO:0000256" key="6">
    <source>
        <dbReference type="ARBA" id="ARBA00023242"/>
    </source>
</evidence>
<feature type="domain" description="Zn(2)-C6 fungal-type" evidence="8">
    <location>
        <begin position="12"/>
        <end position="42"/>
    </location>
</feature>
<dbReference type="Proteomes" id="UP000287124">
    <property type="component" value="Unassembled WGS sequence"/>
</dbReference>
<dbReference type="EMBL" id="MIKF01000007">
    <property type="protein sequence ID" value="RTE84479.1"/>
    <property type="molecule type" value="Genomic_DNA"/>
</dbReference>
<dbReference type="CDD" id="cd12148">
    <property type="entry name" value="fungal_TF_MHR"/>
    <property type="match status" value="1"/>
</dbReference>
<dbReference type="AlphaFoldDB" id="A0A430M935"/>
<dbReference type="CDD" id="cd00067">
    <property type="entry name" value="GAL4"/>
    <property type="match status" value="1"/>
</dbReference>
<keyword evidence="2" id="KW-0479">Metal-binding</keyword>
<keyword evidence="3" id="KW-0805">Transcription regulation</keyword>
<evidence type="ECO:0000259" key="8">
    <source>
        <dbReference type="PROSITE" id="PS50048"/>
    </source>
</evidence>
<evidence type="ECO:0000256" key="1">
    <source>
        <dbReference type="ARBA" id="ARBA00004123"/>
    </source>
</evidence>
<sequence length="623" mass="70887">MDLASYARRRKACDFCVARKIKCDGLKPTCSNCRQYGVDCEMTAVTNTSRKRVPPPPEGSSSVPIRRDSNSSVETRLASIELRLDQIIAGNASYNQTRQTTTTSSNQTNVHLTFQNFPEIRVYKASDMWNEASTLPCLGISPQLPFGEMTMNVSQLELPPLVEILPALDNFFNNYNRVIPLFDRASFMHMVIDFYSPSSKRTRVPWAAINIVLAISYRVIDDLSIDDPRLAQHISNVQSVTTELMAWSDDLLGLQVLLGMVILFQGTTNPQLAIVLIGSAIRLAQSMGLPSRNIDPNPPSDASLHRHRVFWIAYILDKDLCLRSKSPYTQFDAETDQELPEQHAPDGAGILTSDIDNIRFNYLRARAELAVIQGRIHNLLYGRTRHRLNEEQRAASLSRIELMLANWRDAIPTELLHSEGLFKRFSRMPVQLMMNMYNRYLECLYRIHGIFAFDEAWINRVRGYLSPEVIKLGEDGIDGKVDHSNMPPLPDKWIEDVQYCRLGLELSAFGHETEYSVWLHACCNISGLIILLVNIIEFPDHLLVVSDWDLINRVRGMFEKMNAEASQEPFFLITVAQELDRRARGQMRRVAQYATEFQDEFIGSSSGWMDVDMMQYGDGDDDS</sequence>
<dbReference type="GO" id="GO:0008270">
    <property type="term" value="F:zinc ion binding"/>
    <property type="evidence" value="ECO:0007669"/>
    <property type="project" value="InterPro"/>
</dbReference>
<evidence type="ECO:0000313" key="10">
    <source>
        <dbReference type="Proteomes" id="UP000287124"/>
    </source>
</evidence>
<dbReference type="PANTHER" id="PTHR46910">
    <property type="entry name" value="TRANSCRIPTION FACTOR PDR1"/>
    <property type="match status" value="1"/>
</dbReference>
<comment type="caution">
    <text evidence="9">The sequence shown here is derived from an EMBL/GenBank/DDBJ whole genome shotgun (WGS) entry which is preliminary data.</text>
</comment>
<dbReference type="Gene3D" id="4.10.240.10">
    <property type="entry name" value="Zn(2)-C6 fungal-type DNA-binding domain"/>
    <property type="match status" value="1"/>
</dbReference>
<dbReference type="InterPro" id="IPR050987">
    <property type="entry name" value="AtrR-like"/>
</dbReference>
<evidence type="ECO:0000256" key="5">
    <source>
        <dbReference type="ARBA" id="ARBA00023163"/>
    </source>
</evidence>
<dbReference type="GO" id="GO:0000981">
    <property type="term" value="F:DNA-binding transcription factor activity, RNA polymerase II-specific"/>
    <property type="evidence" value="ECO:0007669"/>
    <property type="project" value="InterPro"/>
</dbReference>
<keyword evidence="5" id="KW-0804">Transcription</keyword>
<dbReference type="SUPFAM" id="SSF57701">
    <property type="entry name" value="Zn2/Cys6 DNA-binding domain"/>
    <property type="match status" value="1"/>
</dbReference>
<proteinExistence type="predicted"/>
<dbReference type="InterPro" id="IPR007219">
    <property type="entry name" value="XnlR_reg_dom"/>
</dbReference>
<protein>
    <recommendedName>
        <fullName evidence="8">Zn(2)-C6 fungal-type domain-containing protein</fullName>
    </recommendedName>
</protein>
<dbReference type="Pfam" id="PF04082">
    <property type="entry name" value="Fungal_trans"/>
    <property type="match status" value="1"/>
</dbReference>
<dbReference type="GO" id="GO:0006351">
    <property type="term" value="P:DNA-templated transcription"/>
    <property type="evidence" value="ECO:0007669"/>
    <property type="project" value="InterPro"/>
</dbReference>
<evidence type="ECO:0000256" key="3">
    <source>
        <dbReference type="ARBA" id="ARBA00023015"/>
    </source>
</evidence>
<keyword evidence="10" id="KW-1185">Reference proteome</keyword>
<dbReference type="PROSITE" id="PS50048">
    <property type="entry name" value="ZN2_CY6_FUNGAL_2"/>
    <property type="match status" value="1"/>
</dbReference>
<feature type="region of interest" description="Disordered" evidence="7">
    <location>
        <begin position="48"/>
        <end position="70"/>
    </location>
</feature>
<reference evidence="9 10" key="1">
    <citation type="submission" date="2017-06" db="EMBL/GenBank/DDBJ databases">
        <title>Comparative genomic analysis of Ambrosia Fusariam Clade fungi.</title>
        <authorList>
            <person name="Stajich J.E."/>
            <person name="Carrillo J."/>
            <person name="Kijimoto T."/>
            <person name="Eskalen A."/>
            <person name="O'Donnell K."/>
            <person name="Kasson M."/>
        </authorList>
    </citation>
    <scope>NUCLEOTIDE SEQUENCE [LARGE SCALE GENOMIC DNA]</scope>
    <source>
        <strain evidence="9 10">UCR1854</strain>
    </source>
</reference>
<name>A0A430M935_9HYPO</name>
<evidence type="ECO:0000256" key="2">
    <source>
        <dbReference type="ARBA" id="ARBA00022723"/>
    </source>
</evidence>
<gene>
    <name evidence="9" type="ORF">BHE90_000988</name>
</gene>
<dbReference type="SMART" id="SM00906">
    <property type="entry name" value="Fungal_trans"/>
    <property type="match status" value="1"/>
</dbReference>
<keyword evidence="6" id="KW-0539">Nucleus</keyword>
<dbReference type="GO" id="GO:0003677">
    <property type="term" value="F:DNA binding"/>
    <property type="evidence" value="ECO:0007669"/>
    <property type="project" value="UniProtKB-KW"/>
</dbReference>
<comment type="subcellular location">
    <subcellularLocation>
        <location evidence="1">Nucleus</location>
    </subcellularLocation>
</comment>
<evidence type="ECO:0000256" key="4">
    <source>
        <dbReference type="ARBA" id="ARBA00023125"/>
    </source>
</evidence>
<dbReference type="SMART" id="SM00066">
    <property type="entry name" value="GAL4"/>
    <property type="match status" value="1"/>
</dbReference>
<dbReference type="GO" id="GO:0005634">
    <property type="term" value="C:nucleus"/>
    <property type="evidence" value="ECO:0007669"/>
    <property type="project" value="UniProtKB-SubCell"/>
</dbReference>
<keyword evidence="4" id="KW-0238">DNA-binding</keyword>
<evidence type="ECO:0000313" key="9">
    <source>
        <dbReference type="EMBL" id="RTE84479.1"/>
    </source>
</evidence>
<dbReference type="InterPro" id="IPR036864">
    <property type="entry name" value="Zn2-C6_fun-type_DNA-bd_sf"/>
</dbReference>